<dbReference type="PaxDb" id="410072-ERS852525_00043"/>
<name>A0A174J6Y0_9FIRM</name>
<evidence type="ECO:0000313" key="1">
    <source>
        <dbReference type="EMBL" id="CUN96674.1"/>
    </source>
</evidence>
<dbReference type="EMBL" id="CYZK01000005">
    <property type="protein sequence ID" value="CUN96674.1"/>
    <property type="molecule type" value="Genomic_DNA"/>
</dbReference>
<organism evidence="1 2">
    <name type="scientific">Coprococcus comes</name>
    <dbReference type="NCBI Taxonomy" id="410072"/>
    <lineage>
        <taxon>Bacteria</taxon>
        <taxon>Bacillati</taxon>
        <taxon>Bacillota</taxon>
        <taxon>Clostridia</taxon>
        <taxon>Lachnospirales</taxon>
        <taxon>Lachnospiraceae</taxon>
        <taxon>Coprococcus</taxon>
    </lineage>
</organism>
<dbReference type="OrthoDB" id="9950295at2"/>
<sequence>MFCRKVKAFFKSGIENVVAFCKKHKSTIARLAGKFVIYVCKTVIEYLLDNYS</sequence>
<protein>
    <submittedName>
        <fullName evidence="1">Uncharacterized protein</fullName>
    </submittedName>
</protein>
<accession>A0A174J6Y0</accession>
<dbReference type="STRING" id="410072.ERS852525_00043"/>
<dbReference type="Proteomes" id="UP000095362">
    <property type="component" value="Unassembled WGS sequence"/>
</dbReference>
<proteinExistence type="predicted"/>
<dbReference type="RefSeq" id="WP_156330603.1">
    <property type="nucleotide sequence ID" value="NZ_JADNIC010000079.1"/>
</dbReference>
<evidence type="ECO:0000313" key="2">
    <source>
        <dbReference type="Proteomes" id="UP000095362"/>
    </source>
</evidence>
<dbReference type="AlphaFoldDB" id="A0A174J6Y0"/>
<reference evidence="1 2" key="1">
    <citation type="submission" date="2015-09" db="EMBL/GenBank/DDBJ databases">
        <authorList>
            <consortium name="Pathogen Informatics"/>
        </authorList>
    </citation>
    <scope>NUCLEOTIDE SEQUENCE [LARGE SCALE GENOMIC DNA]</scope>
    <source>
        <strain evidence="1 2">2789STDY5834866</strain>
    </source>
</reference>
<gene>
    <name evidence="1" type="ORF">ERS852481_01141</name>
</gene>